<feature type="transmembrane region" description="Helical" evidence="1">
    <location>
        <begin position="207"/>
        <end position="228"/>
    </location>
</feature>
<evidence type="ECO:0000256" key="1">
    <source>
        <dbReference type="SAM" id="Phobius"/>
    </source>
</evidence>
<name>A0ABW5M096_9BACT</name>
<organism evidence="2 3">
    <name type="scientific">Spirosoma soli</name>
    <dbReference type="NCBI Taxonomy" id="1770529"/>
    <lineage>
        <taxon>Bacteria</taxon>
        <taxon>Pseudomonadati</taxon>
        <taxon>Bacteroidota</taxon>
        <taxon>Cytophagia</taxon>
        <taxon>Cytophagales</taxon>
        <taxon>Cytophagaceae</taxon>
        <taxon>Spirosoma</taxon>
    </lineage>
</organism>
<sequence length="265" mass="29965">MTLTSTKTCPNCTADLETEFRYCPSCGQDAHIHRFNLPHIFHEVFHAFTHADKGVFKLTKALATQPGIAAREYVLEGKRKKYFNPFTFLLLVLGLNITVNSFIKPYTGRANPAATSAQQVSPAIPKASQPRTERQRAAMAFIEKHINIVGLVAIPVFTLVFWLYFRRTDINYAEHLVANVFFSSFFSLVSIIVTLTLGLLLNAYLPFLNRLLLLFQLSYLTVAYYQFLNYNRPIQYFKTGAATLLALLSWVAFSSGAIFIYILLG</sequence>
<evidence type="ECO:0000313" key="3">
    <source>
        <dbReference type="Proteomes" id="UP001597469"/>
    </source>
</evidence>
<feature type="transmembrane region" description="Helical" evidence="1">
    <location>
        <begin position="240"/>
        <end position="264"/>
    </location>
</feature>
<comment type="caution">
    <text evidence="2">The sequence shown here is derived from an EMBL/GenBank/DDBJ whole genome shotgun (WGS) entry which is preliminary data.</text>
</comment>
<protein>
    <submittedName>
        <fullName evidence="2">DUF3667 domain-containing protein</fullName>
    </submittedName>
</protein>
<dbReference type="RefSeq" id="WP_381519890.1">
    <property type="nucleotide sequence ID" value="NZ_JBHULN010000002.1"/>
</dbReference>
<dbReference type="EMBL" id="JBHULN010000002">
    <property type="protein sequence ID" value="MFD2569959.1"/>
    <property type="molecule type" value="Genomic_DNA"/>
</dbReference>
<accession>A0ABW5M096</accession>
<dbReference type="InterPro" id="IPR022134">
    <property type="entry name" value="DUF3667"/>
</dbReference>
<gene>
    <name evidence="2" type="ORF">ACFSUS_04890</name>
</gene>
<feature type="transmembrane region" description="Helical" evidence="1">
    <location>
        <begin position="146"/>
        <end position="165"/>
    </location>
</feature>
<dbReference type="Pfam" id="PF12412">
    <property type="entry name" value="DUF3667"/>
    <property type="match status" value="1"/>
</dbReference>
<feature type="transmembrane region" description="Helical" evidence="1">
    <location>
        <begin position="177"/>
        <end position="201"/>
    </location>
</feature>
<keyword evidence="3" id="KW-1185">Reference proteome</keyword>
<keyword evidence="1" id="KW-0472">Membrane</keyword>
<proteinExistence type="predicted"/>
<keyword evidence="1" id="KW-0812">Transmembrane</keyword>
<evidence type="ECO:0000313" key="2">
    <source>
        <dbReference type="EMBL" id="MFD2569959.1"/>
    </source>
</evidence>
<keyword evidence="1" id="KW-1133">Transmembrane helix</keyword>
<reference evidence="3" key="1">
    <citation type="journal article" date="2019" name="Int. J. Syst. Evol. Microbiol.">
        <title>The Global Catalogue of Microorganisms (GCM) 10K type strain sequencing project: providing services to taxonomists for standard genome sequencing and annotation.</title>
        <authorList>
            <consortium name="The Broad Institute Genomics Platform"/>
            <consortium name="The Broad Institute Genome Sequencing Center for Infectious Disease"/>
            <person name="Wu L."/>
            <person name="Ma J."/>
        </authorList>
    </citation>
    <scope>NUCLEOTIDE SEQUENCE [LARGE SCALE GENOMIC DNA]</scope>
    <source>
        <strain evidence="3">KCTC 42805</strain>
    </source>
</reference>
<dbReference type="Proteomes" id="UP001597469">
    <property type="component" value="Unassembled WGS sequence"/>
</dbReference>
<feature type="transmembrane region" description="Helical" evidence="1">
    <location>
        <begin position="82"/>
        <end position="103"/>
    </location>
</feature>